<evidence type="ECO:0000313" key="13">
    <source>
        <dbReference type="Proteomes" id="UP000199110"/>
    </source>
</evidence>
<organism evidence="12 13">
    <name type="scientific">Jannaschia pohangensis</name>
    <dbReference type="NCBI Taxonomy" id="390807"/>
    <lineage>
        <taxon>Bacteria</taxon>
        <taxon>Pseudomonadati</taxon>
        <taxon>Pseudomonadota</taxon>
        <taxon>Alphaproteobacteria</taxon>
        <taxon>Rhodobacterales</taxon>
        <taxon>Roseobacteraceae</taxon>
        <taxon>Jannaschia</taxon>
    </lineage>
</organism>
<dbReference type="RefSeq" id="WP_175484774.1">
    <property type="nucleotide sequence ID" value="NZ_FORA01000001.1"/>
</dbReference>
<keyword evidence="6 10" id="KW-0274">FAD</keyword>
<comment type="cofactor">
    <cofactor evidence="11">
        <name>Mg(2+)</name>
        <dbReference type="ChEBI" id="CHEBI:18420"/>
    </cofactor>
    <cofactor evidence="11">
        <name>Mn(2+)</name>
        <dbReference type="ChEBI" id="CHEBI:29035"/>
    </cofactor>
    <text evidence="11">Magnesium. Can also use manganese.</text>
</comment>
<evidence type="ECO:0000256" key="8">
    <source>
        <dbReference type="ARBA" id="ARBA00031306"/>
    </source>
</evidence>
<comment type="similarity">
    <text evidence="10">Belongs to the ApbE family.</text>
</comment>
<proteinExistence type="inferred from homology"/>
<accession>A0A1I3H6S8</accession>
<evidence type="ECO:0000256" key="7">
    <source>
        <dbReference type="ARBA" id="ARBA00022842"/>
    </source>
</evidence>
<evidence type="ECO:0000256" key="9">
    <source>
        <dbReference type="ARBA" id="ARBA00048540"/>
    </source>
</evidence>
<keyword evidence="4 10" id="KW-0808">Transferase</keyword>
<dbReference type="STRING" id="390807.SAMN04488095_0472"/>
<name>A0A1I3H6S8_9RHOB</name>
<dbReference type="PANTHER" id="PTHR30040:SF2">
    <property type="entry name" value="FAD:PROTEIN FMN TRANSFERASE"/>
    <property type="match status" value="1"/>
</dbReference>
<dbReference type="GO" id="GO:0016740">
    <property type="term" value="F:transferase activity"/>
    <property type="evidence" value="ECO:0007669"/>
    <property type="project" value="UniProtKB-UniRule"/>
</dbReference>
<dbReference type="PIRSF" id="PIRSF006268">
    <property type="entry name" value="ApbE"/>
    <property type="match status" value="1"/>
</dbReference>
<sequence length="325" mass="34504">MTQNAYGLSRRTAIGAIGAAMLVPRAGRAAGLRTLSGSAFGTTWRLSLPEHVDQTPIEGAIDALFRRVDEVFSPWRTDSVLSHFNTQSAGTACRNVELAAVTRSALDIAGQSDGAFDPTVGPLVARWGFGPIHHGGAPDWRGLSSDTDEVRKSHDDLTLDLCGIAKGWALDRAADLVEAHGIRDFLFELGGEFAARGRHPDARPWRIAVEIPPTIAQSQPVLRLPSGAAVATSGTWTQSYRHADNFYSHIIDPGTRMPISGALRSVTVVSETATLADGWATALCAAGAEAGPDLAQSIGLPALFEIETETGLRGVETARMGEFLL</sequence>
<keyword evidence="12" id="KW-0449">Lipoprotein</keyword>
<dbReference type="Gene3D" id="3.10.520.10">
    <property type="entry name" value="ApbE-like domains"/>
    <property type="match status" value="1"/>
</dbReference>
<comment type="catalytic activity">
    <reaction evidence="9 10">
        <text>L-threonyl-[protein] + FAD = FMN-L-threonyl-[protein] + AMP + H(+)</text>
        <dbReference type="Rhea" id="RHEA:36847"/>
        <dbReference type="Rhea" id="RHEA-COMP:11060"/>
        <dbReference type="Rhea" id="RHEA-COMP:11061"/>
        <dbReference type="ChEBI" id="CHEBI:15378"/>
        <dbReference type="ChEBI" id="CHEBI:30013"/>
        <dbReference type="ChEBI" id="CHEBI:57692"/>
        <dbReference type="ChEBI" id="CHEBI:74257"/>
        <dbReference type="ChEBI" id="CHEBI:456215"/>
        <dbReference type="EC" id="2.7.1.180"/>
    </reaction>
</comment>
<evidence type="ECO:0000256" key="2">
    <source>
        <dbReference type="ARBA" id="ARBA00016337"/>
    </source>
</evidence>
<evidence type="ECO:0000256" key="5">
    <source>
        <dbReference type="ARBA" id="ARBA00022723"/>
    </source>
</evidence>
<keyword evidence="7 10" id="KW-0460">Magnesium</keyword>
<dbReference type="InterPro" id="IPR024932">
    <property type="entry name" value="ApbE"/>
</dbReference>
<dbReference type="Proteomes" id="UP000199110">
    <property type="component" value="Unassembled WGS sequence"/>
</dbReference>
<evidence type="ECO:0000256" key="6">
    <source>
        <dbReference type="ARBA" id="ARBA00022827"/>
    </source>
</evidence>
<feature type="binding site" evidence="11">
    <location>
        <position position="277"/>
    </location>
    <ligand>
        <name>Mg(2+)</name>
        <dbReference type="ChEBI" id="CHEBI:18420"/>
    </ligand>
</feature>
<reference evidence="12 13" key="1">
    <citation type="submission" date="2016-10" db="EMBL/GenBank/DDBJ databases">
        <authorList>
            <person name="de Groot N.N."/>
        </authorList>
    </citation>
    <scope>NUCLEOTIDE SEQUENCE [LARGE SCALE GENOMIC DNA]</scope>
    <source>
        <strain evidence="12 13">DSM 19073</strain>
    </source>
</reference>
<dbReference type="AlphaFoldDB" id="A0A1I3H6S8"/>
<dbReference type="PANTHER" id="PTHR30040">
    <property type="entry name" value="THIAMINE BIOSYNTHESIS LIPOPROTEIN APBE"/>
    <property type="match status" value="1"/>
</dbReference>
<evidence type="ECO:0000256" key="3">
    <source>
        <dbReference type="ARBA" id="ARBA00022630"/>
    </source>
</evidence>
<evidence type="ECO:0000256" key="4">
    <source>
        <dbReference type="ARBA" id="ARBA00022679"/>
    </source>
</evidence>
<dbReference type="InterPro" id="IPR003374">
    <property type="entry name" value="ApbE-like_sf"/>
</dbReference>
<feature type="binding site" evidence="11">
    <location>
        <position position="281"/>
    </location>
    <ligand>
        <name>Mg(2+)</name>
        <dbReference type="ChEBI" id="CHEBI:18420"/>
    </ligand>
</feature>
<dbReference type="EC" id="2.7.1.180" evidence="1 10"/>
<evidence type="ECO:0000313" key="12">
    <source>
        <dbReference type="EMBL" id="SFI31383.1"/>
    </source>
</evidence>
<dbReference type="EMBL" id="FORA01000001">
    <property type="protein sequence ID" value="SFI31383.1"/>
    <property type="molecule type" value="Genomic_DNA"/>
</dbReference>
<dbReference type="SUPFAM" id="SSF143631">
    <property type="entry name" value="ApbE-like"/>
    <property type="match status" value="1"/>
</dbReference>
<keyword evidence="13" id="KW-1185">Reference proteome</keyword>
<evidence type="ECO:0000256" key="1">
    <source>
        <dbReference type="ARBA" id="ARBA00011955"/>
    </source>
</evidence>
<gene>
    <name evidence="12" type="ORF">SAMN04488095_0472</name>
</gene>
<protein>
    <recommendedName>
        <fullName evidence="2 10">FAD:protein FMN transferase</fullName>
        <ecNumber evidence="1 10">2.7.1.180</ecNumber>
    </recommendedName>
    <alternativeName>
        <fullName evidence="8 10">Flavin transferase</fullName>
    </alternativeName>
</protein>
<evidence type="ECO:0000256" key="10">
    <source>
        <dbReference type="PIRNR" id="PIRNR006268"/>
    </source>
</evidence>
<keyword evidence="5 10" id="KW-0479">Metal-binding</keyword>
<dbReference type="Pfam" id="PF02424">
    <property type="entry name" value="ApbE"/>
    <property type="match status" value="1"/>
</dbReference>
<evidence type="ECO:0000256" key="11">
    <source>
        <dbReference type="PIRSR" id="PIRSR006268-2"/>
    </source>
</evidence>
<keyword evidence="3 10" id="KW-0285">Flavoprotein</keyword>
<feature type="binding site" evidence="11">
    <location>
        <position position="163"/>
    </location>
    <ligand>
        <name>Mg(2+)</name>
        <dbReference type="ChEBI" id="CHEBI:18420"/>
    </ligand>
</feature>
<dbReference type="GO" id="GO:0046872">
    <property type="term" value="F:metal ion binding"/>
    <property type="evidence" value="ECO:0007669"/>
    <property type="project" value="UniProtKB-UniRule"/>
</dbReference>